<keyword evidence="3" id="KW-1185">Reference proteome</keyword>
<dbReference type="PATRIC" id="fig|1132509.6.peg.3795"/>
<feature type="domain" description="Glycosyltransferase 2-like" evidence="1">
    <location>
        <begin position="9"/>
        <end position="122"/>
    </location>
</feature>
<dbReference type="EMBL" id="AOMB01000043">
    <property type="protein sequence ID" value="EMA35739.1"/>
    <property type="molecule type" value="Genomic_DNA"/>
</dbReference>
<keyword evidence="2" id="KW-0808">Transferase</keyword>
<proteinExistence type="predicted"/>
<dbReference type="InterPro" id="IPR001173">
    <property type="entry name" value="Glyco_trans_2-like"/>
</dbReference>
<dbReference type="Pfam" id="PF00535">
    <property type="entry name" value="Glycos_transf_2"/>
    <property type="match status" value="1"/>
</dbReference>
<dbReference type="OrthoDB" id="46222at2157"/>
<dbReference type="AlphaFoldDB" id="M0LTL0"/>
<protein>
    <submittedName>
        <fullName evidence="2">Glycosyl transferase</fullName>
    </submittedName>
</protein>
<dbReference type="PANTHER" id="PTHR22916">
    <property type="entry name" value="GLYCOSYLTRANSFERASE"/>
    <property type="match status" value="1"/>
</dbReference>
<dbReference type="SUPFAM" id="SSF53448">
    <property type="entry name" value="Nucleotide-diphospho-sugar transferases"/>
    <property type="match status" value="1"/>
</dbReference>
<dbReference type="InterPro" id="IPR029044">
    <property type="entry name" value="Nucleotide-diphossugar_trans"/>
</dbReference>
<dbReference type="GO" id="GO:0016758">
    <property type="term" value="F:hexosyltransferase activity"/>
    <property type="evidence" value="ECO:0007669"/>
    <property type="project" value="UniProtKB-ARBA"/>
</dbReference>
<reference evidence="2 3" key="1">
    <citation type="journal article" date="2014" name="PLoS Genet.">
        <title>Phylogenetically driven sequencing of extremely halophilic archaea reveals strategies for static and dynamic osmo-response.</title>
        <authorList>
            <person name="Becker E.A."/>
            <person name="Seitzer P.M."/>
            <person name="Tritt A."/>
            <person name="Larsen D."/>
            <person name="Krusor M."/>
            <person name="Yao A.I."/>
            <person name="Wu D."/>
            <person name="Madern D."/>
            <person name="Eisen J.A."/>
            <person name="Darling A.E."/>
            <person name="Facciotti M.T."/>
        </authorList>
    </citation>
    <scope>NUCLEOTIDE SEQUENCE [LARGE SCALE GENOMIC DNA]</scope>
    <source>
        <strain evidence="2 3">100A6</strain>
    </source>
</reference>
<dbReference type="eggNOG" id="arCOG01381">
    <property type="taxonomic scope" value="Archaea"/>
</dbReference>
<organism evidence="2 3">
    <name type="scientific">Halococcus hamelinensis 100A6</name>
    <dbReference type="NCBI Taxonomy" id="1132509"/>
    <lineage>
        <taxon>Archaea</taxon>
        <taxon>Methanobacteriati</taxon>
        <taxon>Methanobacteriota</taxon>
        <taxon>Stenosarchaea group</taxon>
        <taxon>Halobacteria</taxon>
        <taxon>Halobacteriales</taxon>
        <taxon>Halococcaceae</taxon>
        <taxon>Halococcus</taxon>
    </lineage>
</organism>
<evidence type="ECO:0000313" key="2">
    <source>
        <dbReference type="EMBL" id="EMA35739.1"/>
    </source>
</evidence>
<sequence length="298" mass="32399">MTAADRLVSVVIPTYFRNDRLPGAIESVADQDHPTETIVVDDSGEGHAASVAEAHDVTYVELETNLGSNPARSVGADRASGTYVQFLDDDDRLLPGKLARQVALLERTGAGVAYCGMTYETGTTILPDPAVRGDVLHRALEFDVSPCLTTTMLVSTEALDGVLPFPDRPGGDDLGFMIDLAREYDFEFVDDSLVRRGVVEGSRGKSDGLVRGRKEIVREYDDLYRAAPPSVRANALANTYRLEGRMELRETEWSKETIKAFALACYHAPSVRTAVPLGASLFGRPGMDAIQRVYSLIG</sequence>
<dbReference type="CDD" id="cd00761">
    <property type="entry name" value="Glyco_tranf_GTA_type"/>
    <property type="match status" value="1"/>
</dbReference>
<dbReference type="Proteomes" id="UP000011566">
    <property type="component" value="Unassembled WGS sequence"/>
</dbReference>
<comment type="caution">
    <text evidence="2">The sequence shown here is derived from an EMBL/GenBank/DDBJ whole genome shotgun (WGS) entry which is preliminary data.</text>
</comment>
<name>M0LTL0_9EURY</name>
<dbReference type="Gene3D" id="3.90.550.10">
    <property type="entry name" value="Spore Coat Polysaccharide Biosynthesis Protein SpsA, Chain A"/>
    <property type="match status" value="1"/>
</dbReference>
<gene>
    <name evidence="2" type="ORF">C447_16314</name>
</gene>
<dbReference type="RefSeq" id="WP_007695794.1">
    <property type="nucleotide sequence ID" value="NZ_AJRK01000378.1"/>
</dbReference>
<accession>M0LTL0</accession>
<dbReference type="PANTHER" id="PTHR22916:SF3">
    <property type="entry name" value="UDP-GLCNAC:BETAGAL BETA-1,3-N-ACETYLGLUCOSAMINYLTRANSFERASE-LIKE PROTEIN 1"/>
    <property type="match status" value="1"/>
</dbReference>
<evidence type="ECO:0000259" key="1">
    <source>
        <dbReference type="Pfam" id="PF00535"/>
    </source>
</evidence>
<evidence type="ECO:0000313" key="3">
    <source>
        <dbReference type="Proteomes" id="UP000011566"/>
    </source>
</evidence>